<feature type="domain" description="Apple" evidence="2">
    <location>
        <begin position="27"/>
        <end position="109"/>
    </location>
</feature>
<name>A0AAD5G3V2_AMBAR</name>
<dbReference type="EMBL" id="JAMZMK010011422">
    <property type="protein sequence ID" value="KAI7727197.1"/>
    <property type="molecule type" value="Genomic_DNA"/>
</dbReference>
<evidence type="ECO:0000313" key="4">
    <source>
        <dbReference type="Proteomes" id="UP001206925"/>
    </source>
</evidence>
<evidence type="ECO:0000259" key="2">
    <source>
        <dbReference type="PROSITE" id="PS50948"/>
    </source>
</evidence>
<evidence type="ECO:0000256" key="1">
    <source>
        <dbReference type="SAM" id="Phobius"/>
    </source>
</evidence>
<dbReference type="Gene3D" id="3.50.4.10">
    <property type="entry name" value="Hepatocyte Growth Factor"/>
    <property type="match status" value="1"/>
</dbReference>
<dbReference type="SMART" id="SM00473">
    <property type="entry name" value="PAN_AP"/>
    <property type="match status" value="1"/>
</dbReference>
<dbReference type="CDD" id="cd01098">
    <property type="entry name" value="PAN_AP_plant"/>
    <property type="match status" value="1"/>
</dbReference>
<keyword evidence="1" id="KW-1133">Transmembrane helix</keyword>
<dbReference type="PANTHER" id="PTHR32444">
    <property type="entry name" value="BULB-TYPE LECTIN DOMAIN-CONTAINING PROTEIN"/>
    <property type="match status" value="1"/>
</dbReference>
<accession>A0AAD5G3V2</accession>
<evidence type="ECO:0000313" key="3">
    <source>
        <dbReference type="EMBL" id="KAI7727197.1"/>
    </source>
</evidence>
<keyword evidence="4" id="KW-1185">Reference proteome</keyword>
<dbReference type="PROSITE" id="PS50948">
    <property type="entry name" value="PAN"/>
    <property type="match status" value="1"/>
</dbReference>
<reference evidence="3" key="1">
    <citation type="submission" date="2022-06" db="EMBL/GenBank/DDBJ databases">
        <title>Uncovering the hologenomic basis of an extraordinary plant invasion.</title>
        <authorList>
            <person name="Bieker V.C."/>
            <person name="Martin M.D."/>
            <person name="Gilbert T."/>
            <person name="Hodgins K."/>
            <person name="Battlay P."/>
            <person name="Petersen B."/>
            <person name="Wilson J."/>
        </authorList>
    </citation>
    <scope>NUCLEOTIDE SEQUENCE</scope>
    <source>
        <strain evidence="3">AA19_3_7</strain>
        <tissue evidence="3">Leaf</tissue>
    </source>
</reference>
<proteinExistence type="predicted"/>
<protein>
    <recommendedName>
        <fullName evidence="2">Apple domain-containing protein</fullName>
    </recommendedName>
</protein>
<dbReference type="Pfam" id="PF08276">
    <property type="entry name" value="PAN_2"/>
    <property type="match status" value="1"/>
</dbReference>
<dbReference type="Proteomes" id="UP001206925">
    <property type="component" value="Unassembled WGS sequence"/>
</dbReference>
<gene>
    <name evidence="3" type="ORF">M8C21_015726</name>
</gene>
<organism evidence="3 4">
    <name type="scientific">Ambrosia artemisiifolia</name>
    <name type="common">Common ragweed</name>
    <dbReference type="NCBI Taxonomy" id="4212"/>
    <lineage>
        <taxon>Eukaryota</taxon>
        <taxon>Viridiplantae</taxon>
        <taxon>Streptophyta</taxon>
        <taxon>Embryophyta</taxon>
        <taxon>Tracheophyta</taxon>
        <taxon>Spermatophyta</taxon>
        <taxon>Magnoliopsida</taxon>
        <taxon>eudicotyledons</taxon>
        <taxon>Gunneridae</taxon>
        <taxon>Pentapetalae</taxon>
        <taxon>asterids</taxon>
        <taxon>campanulids</taxon>
        <taxon>Asterales</taxon>
        <taxon>Asteraceae</taxon>
        <taxon>Asteroideae</taxon>
        <taxon>Heliantheae alliance</taxon>
        <taxon>Heliantheae</taxon>
        <taxon>Ambrosia</taxon>
    </lineage>
</organism>
<dbReference type="Gene3D" id="3.30.200.20">
    <property type="entry name" value="Phosphorylase Kinase, domain 1"/>
    <property type="match status" value="1"/>
</dbReference>
<feature type="non-terminal residue" evidence="3">
    <location>
        <position position="1"/>
    </location>
</feature>
<keyword evidence="1" id="KW-0472">Membrane</keyword>
<keyword evidence="1" id="KW-0812">Transmembrane</keyword>
<sequence>GFEPRFPEEWRLADWENGCVRKAALNCAGGGGDGFVKQSGVKVPDTRRSWYNVSMNVEECESECLRNCNCTAYASLNISSGSGCLIWFGELVDMRVYAEDGQDVFVRVAASELDRKAKANRRVMIIVIPVVLSLTIMLALCLFVYRKRTQKKINGENSWVVSEHHIANENTRREDSELPLFEFNTIANATNNFSDDCKLGEGGFGPVY</sequence>
<feature type="non-terminal residue" evidence="3">
    <location>
        <position position="208"/>
    </location>
</feature>
<dbReference type="InterPro" id="IPR003609">
    <property type="entry name" value="Pan_app"/>
</dbReference>
<comment type="caution">
    <text evidence="3">The sequence shown here is derived from an EMBL/GenBank/DDBJ whole genome shotgun (WGS) entry which is preliminary data.</text>
</comment>
<dbReference type="PANTHER" id="PTHR32444:SF242">
    <property type="entry name" value="G-TYPE LECTIN S-RECEPTOR-LIKE SERINE_THREONINE-PROTEIN KINASE RKS1"/>
    <property type="match status" value="1"/>
</dbReference>
<dbReference type="AlphaFoldDB" id="A0AAD5G3V2"/>
<feature type="transmembrane region" description="Helical" evidence="1">
    <location>
        <begin position="123"/>
        <end position="145"/>
    </location>
</feature>